<evidence type="ECO:0000256" key="1">
    <source>
        <dbReference type="ARBA" id="ARBA00004141"/>
    </source>
</evidence>
<feature type="transmembrane region" description="Helical" evidence="6">
    <location>
        <begin position="97"/>
        <end position="118"/>
    </location>
</feature>
<evidence type="ECO:0000313" key="7">
    <source>
        <dbReference type="EMBL" id="GAA4022434.1"/>
    </source>
</evidence>
<dbReference type="Proteomes" id="UP001500235">
    <property type="component" value="Unassembled WGS sequence"/>
</dbReference>
<comment type="subcellular location">
    <subcellularLocation>
        <location evidence="1">Membrane</location>
        <topology evidence="1">Multi-pass membrane protein</topology>
    </subcellularLocation>
</comment>
<keyword evidence="5 6" id="KW-0472">Membrane</keyword>
<evidence type="ECO:0000313" key="8">
    <source>
        <dbReference type="Proteomes" id="UP001500235"/>
    </source>
</evidence>
<dbReference type="InterPro" id="IPR006696">
    <property type="entry name" value="DUF423"/>
</dbReference>
<organism evidence="7 8">
    <name type="scientific">Sphingomonas swuensis</name>
    <dbReference type="NCBI Taxonomy" id="977800"/>
    <lineage>
        <taxon>Bacteria</taxon>
        <taxon>Pseudomonadati</taxon>
        <taxon>Pseudomonadota</taxon>
        <taxon>Alphaproteobacteria</taxon>
        <taxon>Sphingomonadales</taxon>
        <taxon>Sphingomonadaceae</taxon>
        <taxon>Sphingomonas</taxon>
    </lineage>
</organism>
<evidence type="ECO:0000256" key="6">
    <source>
        <dbReference type="SAM" id="Phobius"/>
    </source>
</evidence>
<dbReference type="PANTHER" id="PTHR43461:SF1">
    <property type="entry name" value="TRANSMEMBRANE PROTEIN 256"/>
    <property type="match status" value="1"/>
</dbReference>
<evidence type="ECO:0000256" key="4">
    <source>
        <dbReference type="ARBA" id="ARBA00022989"/>
    </source>
</evidence>
<dbReference type="RefSeq" id="WP_344707611.1">
    <property type="nucleotide sequence ID" value="NZ_BAABBQ010000001.1"/>
</dbReference>
<protein>
    <submittedName>
        <fullName evidence="7">DUF423 domain-containing protein</fullName>
    </submittedName>
</protein>
<dbReference type="PANTHER" id="PTHR43461">
    <property type="entry name" value="TRANSMEMBRANE PROTEIN 256"/>
    <property type="match status" value="1"/>
</dbReference>
<gene>
    <name evidence="7" type="ORF">GCM10022280_23850</name>
</gene>
<keyword evidence="4 6" id="KW-1133">Transmembrane helix</keyword>
<evidence type="ECO:0000256" key="3">
    <source>
        <dbReference type="ARBA" id="ARBA00022692"/>
    </source>
</evidence>
<accession>A0ABP7T821</accession>
<dbReference type="EMBL" id="BAABBQ010000001">
    <property type="protein sequence ID" value="GAA4022434.1"/>
    <property type="molecule type" value="Genomic_DNA"/>
</dbReference>
<feature type="transmembrane region" description="Helical" evidence="6">
    <location>
        <begin position="47"/>
        <end position="64"/>
    </location>
</feature>
<dbReference type="Pfam" id="PF04241">
    <property type="entry name" value="DUF423"/>
    <property type="match status" value="1"/>
</dbReference>
<keyword evidence="8" id="KW-1185">Reference proteome</keyword>
<name>A0ABP7T821_9SPHN</name>
<comment type="caution">
    <text evidence="7">The sequence shown here is derived from an EMBL/GenBank/DDBJ whole genome shotgun (WGS) entry which is preliminary data.</text>
</comment>
<comment type="similarity">
    <text evidence="2">Belongs to the UPF0382 family.</text>
</comment>
<keyword evidence="3 6" id="KW-0812">Transmembrane</keyword>
<proteinExistence type="inferred from homology"/>
<sequence length="124" mass="12741">MSKAGGGARLVAAGALLAASAVLLGAFGAHALQARLGPVELGWWQTAGHYLLPHAVAAFAIGLNDRAAFRLPAWMLAGGALLFAATLYLMALGAPRMLGAVTPLGGLLMIAGWLLLAWRALRED</sequence>
<evidence type="ECO:0000256" key="2">
    <source>
        <dbReference type="ARBA" id="ARBA00009694"/>
    </source>
</evidence>
<reference evidence="8" key="1">
    <citation type="journal article" date="2019" name="Int. J. Syst. Evol. Microbiol.">
        <title>The Global Catalogue of Microorganisms (GCM) 10K type strain sequencing project: providing services to taxonomists for standard genome sequencing and annotation.</title>
        <authorList>
            <consortium name="The Broad Institute Genomics Platform"/>
            <consortium name="The Broad Institute Genome Sequencing Center for Infectious Disease"/>
            <person name="Wu L."/>
            <person name="Ma J."/>
        </authorList>
    </citation>
    <scope>NUCLEOTIDE SEQUENCE [LARGE SCALE GENOMIC DNA]</scope>
    <source>
        <strain evidence="8">JCM 17563</strain>
    </source>
</reference>
<evidence type="ECO:0000256" key="5">
    <source>
        <dbReference type="ARBA" id="ARBA00023136"/>
    </source>
</evidence>
<feature type="transmembrane region" description="Helical" evidence="6">
    <location>
        <begin position="71"/>
        <end position="91"/>
    </location>
</feature>